<feature type="coiled-coil region" evidence="2">
    <location>
        <begin position="38"/>
        <end position="65"/>
    </location>
</feature>
<feature type="region of interest" description="Disordered" evidence="3">
    <location>
        <begin position="1063"/>
        <end position="1092"/>
    </location>
</feature>
<dbReference type="PROSITE" id="PS51444">
    <property type="entry name" value="FH2"/>
    <property type="match status" value="1"/>
</dbReference>
<dbReference type="GO" id="GO:0008360">
    <property type="term" value="P:regulation of cell shape"/>
    <property type="evidence" value="ECO:0007669"/>
    <property type="project" value="TreeGrafter"/>
</dbReference>
<dbReference type="GO" id="GO:0005829">
    <property type="term" value="C:cytosol"/>
    <property type="evidence" value="ECO:0007669"/>
    <property type="project" value="TreeGrafter"/>
</dbReference>
<feature type="region of interest" description="Disordered" evidence="3">
    <location>
        <begin position="1031"/>
        <end position="1050"/>
    </location>
</feature>
<feature type="compositionally biased region" description="Low complexity" evidence="3">
    <location>
        <begin position="856"/>
        <end position="872"/>
    </location>
</feature>
<evidence type="ECO:0000256" key="1">
    <source>
        <dbReference type="ARBA" id="ARBA00023449"/>
    </source>
</evidence>
<feature type="compositionally biased region" description="Low complexity" evidence="3">
    <location>
        <begin position="983"/>
        <end position="1013"/>
    </location>
</feature>
<dbReference type="AlphaFoldDB" id="A0A812WZH7"/>
<feature type="compositionally biased region" description="Basic and acidic residues" evidence="3">
    <location>
        <begin position="1031"/>
        <end position="1040"/>
    </location>
</feature>
<dbReference type="OrthoDB" id="442748at2759"/>
<dbReference type="SUPFAM" id="SSF101447">
    <property type="entry name" value="Formin homology 2 domain (FH2 domain)"/>
    <property type="match status" value="1"/>
</dbReference>
<comment type="caution">
    <text evidence="5">The sequence shown here is derived from an EMBL/GenBank/DDBJ whole genome shotgun (WGS) entry which is preliminary data.</text>
</comment>
<keyword evidence="6" id="KW-1185">Reference proteome</keyword>
<feature type="compositionally biased region" description="Basic and acidic residues" evidence="3">
    <location>
        <begin position="794"/>
        <end position="816"/>
    </location>
</feature>
<dbReference type="GO" id="GO:0016477">
    <property type="term" value="P:cell migration"/>
    <property type="evidence" value="ECO:0007669"/>
    <property type="project" value="TreeGrafter"/>
</dbReference>
<gene>
    <name evidence="5" type="primary">DAAM2</name>
    <name evidence="5" type="ORF">SPIL2461_LOCUS19905</name>
</gene>
<evidence type="ECO:0000256" key="2">
    <source>
        <dbReference type="SAM" id="Coils"/>
    </source>
</evidence>
<feature type="region of interest" description="Disordered" evidence="3">
    <location>
        <begin position="978"/>
        <end position="1024"/>
    </location>
</feature>
<feature type="compositionally biased region" description="Polar residues" evidence="3">
    <location>
        <begin position="1067"/>
        <end position="1076"/>
    </location>
</feature>
<keyword evidence="2" id="KW-0175">Coiled coil</keyword>
<dbReference type="GO" id="GO:0051015">
    <property type="term" value="F:actin filament binding"/>
    <property type="evidence" value="ECO:0007669"/>
    <property type="project" value="TreeGrafter"/>
</dbReference>
<dbReference type="Gene3D" id="1.20.58.2220">
    <property type="entry name" value="Formin, FH2 domain"/>
    <property type="match status" value="1"/>
</dbReference>
<name>A0A812WZH7_SYMPI</name>
<dbReference type="PANTHER" id="PTHR45857">
    <property type="entry name" value="FORMIN-LIKE PROTEIN"/>
    <property type="match status" value="1"/>
</dbReference>
<comment type="similarity">
    <text evidence="1">Belongs to the formin homology family.</text>
</comment>
<feature type="region of interest" description="Disordered" evidence="3">
    <location>
        <begin position="207"/>
        <end position="272"/>
    </location>
</feature>
<dbReference type="EMBL" id="CAJNIZ010044941">
    <property type="protein sequence ID" value="CAE7705438.1"/>
    <property type="molecule type" value="Genomic_DNA"/>
</dbReference>
<dbReference type="InterPro" id="IPR043592">
    <property type="entry name" value="FMNL_animal"/>
</dbReference>
<dbReference type="InterPro" id="IPR015425">
    <property type="entry name" value="FH2_Formin"/>
</dbReference>
<proteinExistence type="inferred from homology"/>
<feature type="region of interest" description="Disordered" evidence="3">
    <location>
        <begin position="794"/>
        <end position="959"/>
    </location>
</feature>
<dbReference type="PANTHER" id="PTHR45857:SF4">
    <property type="entry name" value="FORMIN-LIKE PROTEIN"/>
    <property type="match status" value="1"/>
</dbReference>
<evidence type="ECO:0000313" key="6">
    <source>
        <dbReference type="Proteomes" id="UP000649617"/>
    </source>
</evidence>
<feature type="domain" description="FH2" evidence="4">
    <location>
        <begin position="340"/>
        <end position="776"/>
    </location>
</feature>
<organism evidence="5 6">
    <name type="scientific">Symbiodinium pilosum</name>
    <name type="common">Dinoflagellate</name>
    <dbReference type="NCBI Taxonomy" id="2952"/>
    <lineage>
        <taxon>Eukaryota</taxon>
        <taxon>Sar</taxon>
        <taxon>Alveolata</taxon>
        <taxon>Dinophyceae</taxon>
        <taxon>Suessiales</taxon>
        <taxon>Symbiodiniaceae</taxon>
        <taxon>Symbiodinium</taxon>
    </lineage>
</organism>
<protein>
    <submittedName>
        <fullName evidence="5">DAAM2 protein</fullName>
    </submittedName>
</protein>
<dbReference type="GO" id="GO:0030866">
    <property type="term" value="P:cortical actin cytoskeleton organization"/>
    <property type="evidence" value="ECO:0007669"/>
    <property type="project" value="TreeGrafter"/>
</dbReference>
<dbReference type="Proteomes" id="UP000649617">
    <property type="component" value="Unassembled WGS sequence"/>
</dbReference>
<reference evidence="5" key="1">
    <citation type="submission" date="2021-02" db="EMBL/GenBank/DDBJ databases">
        <authorList>
            <person name="Dougan E. K."/>
            <person name="Rhodes N."/>
            <person name="Thang M."/>
            <person name="Chan C."/>
        </authorList>
    </citation>
    <scope>NUCLEOTIDE SEQUENCE</scope>
</reference>
<dbReference type="Pfam" id="PF02181">
    <property type="entry name" value="FH2"/>
    <property type="match status" value="1"/>
</dbReference>
<dbReference type="SMART" id="SM00498">
    <property type="entry name" value="FH2"/>
    <property type="match status" value="1"/>
</dbReference>
<evidence type="ECO:0000256" key="3">
    <source>
        <dbReference type="SAM" id="MobiDB-lite"/>
    </source>
</evidence>
<evidence type="ECO:0000259" key="4">
    <source>
        <dbReference type="PROSITE" id="PS51444"/>
    </source>
</evidence>
<accession>A0A812WZH7</accession>
<feature type="compositionally biased region" description="Polar residues" evidence="3">
    <location>
        <begin position="937"/>
        <end position="946"/>
    </location>
</feature>
<evidence type="ECO:0000313" key="5">
    <source>
        <dbReference type="EMBL" id="CAE7705438.1"/>
    </source>
</evidence>
<dbReference type="InterPro" id="IPR042201">
    <property type="entry name" value="FH2_Formin_sf"/>
</dbReference>
<sequence>MSNASFPAGGWRFASYRESRTFVWQRLGSKFAEVDAVDEDLQQKLRAALEEVHHLRDRVKKLCDELEAGVSKKSNGWTGVAGPTGIARLQQLLKGCEEATARHAKCMLSVKGLQSACDDMSTWKVLVLCEPVCDREPWQGYVKDPRCVRQSELRDLEKDPGFWRRLDLALKFLWPSPLKTELSESQSGAADDAGAAEGCSDCVAPLGKAKAPGPPPPGGFGNRSPRGSLPKPPPPKAKGKGPGIAPPPSKAKARSLTRSLTDSELADLRDDPVQQSARLVNLHWRASQGPPEETEIDVGKDGYLQGMANVMERWDLDRTDRMRQSISCFESRVGLSVAKFGSFVEEQSQVEPERGLTASGRRRRRTVFNAMTDVPVLELQHHQLEEFFQARAATFDICARASCTADVTSLIVDSTHQRMLDLMVRGAAIQKQDGVENAVSDLLTALVRCDTARLSSSILGDLRKVVPSYLDGSNPSILSFVESRGTEALSRLEHPHLHRLLFGLVRIPAIAARLECMAFVQKFSEELETCKDNLDSLWRALLQICRRLPAIRRFWATVLQVGNALNTGSMANTTERGFRLISISKLLDLRSPFRRDVSLFHFVLMHLQVKDVNDLCAPEFLDALQSAHLRRAYTVHHDVLSHLEGFRHMENLVETGVFKGEKIPCFTPAQEGEAELSRKEDCFFLCMKSFVATSRSACAEIWKRSSEMLQGYREVSLYFEDPAFVYPPPKDDQDGKRDFFGLLHSFATDCARVKQDIEVLALATDVWSQCRFAPPYLDIGPAQDPRSFSEIAGEREGVERALPEPKPGRHDLDMVRSKMPSPQRPPHTLAEGPALPGKVFAEPPSSAGTSPAQNDPAAPAAPLLSPTLLTSPDKQGPLLGSGLLGKMEMPSVPPPDRAPKRASSGRSTLVLGAPPLQLSPGATGPGHQSLSPGLPTTPGSTGSRQCRTPEPAYDRLARKSLTRQVDRDCAEYLGPAARIRGDSGSSLNYTSSSQTSCLSPVSSSGSGGSARSSMCPSDLKTQLRDVWKRRTHTGSREAEPQPRTLKSPNTSAVEAAWLSMEFAARTPRQSRTTSLSPVKEQGETPHRPVMCQ</sequence>